<accession>X1KTC0</accession>
<dbReference type="EMBL" id="BARU01035858">
    <property type="protein sequence ID" value="GAH85243.1"/>
    <property type="molecule type" value="Genomic_DNA"/>
</dbReference>
<sequence>MRRFQKVPPGIYLNHETGKPLIIISDDEYHIGSTCIRKGKYKYARWREGDKIKEKYLEITYPQNNRGDR</sequence>
<dbReference type="AlphaFoldDB" id="X1KTC0"/>
<gene>
    <name evidence="1" type="ORF">S03H2_56072</name>
</gene>
<proteinExistence type="predicted"/>
<organism evidence="1">
    <name type="scientific">marine sediment metagenome</name>
    <dbReference type="NCBI Taxonomy" id="412755"/>
    <lineage>
        <taxon>unclassified sequences</taxon>
        <taxon>metagenomes</taxon>
        <taxon>ecological metagenomes</taxon>
    </lineage>
</organism>
<reference evidence="1" key="1">
    <citation type="journal article" date="2014" name="Front. Microbiol.">
        <title>High frequency of phylogenetically diverse reductive dehalogenase-homologous genes in deep subseafloor sedimentary metagenomes.</title>
        <authorList>
            <person name="Kawai M."/>
            <person name="Futagami T."/>
            <person name="Toyoda A."/>
            <person name="Takaki Y."/>
            <person name="Nishi S."/>
            <person name="Hori S."/>
            <person name="Arai W."/>
            <person name="Tsubouchi T."/>
            <person name="Morono Y."/>
            <person name="Uchiyama I."/>
            <person name="Ito T."/>
            <person name="Fujiyama A."/>
            <person name="Inagaki F."/>
            <person name="Takami H."/>
        </authorList>
    </citation>
    <scope>NUCLEOTIDE SEQUENCE</scope>
    <source>
        <strain evidence="1">Expedition CK06-06</strain>
    </source>
</reference>
<evidence type="ECO:0000313" key="1">
    <source>
        <dbReference type="EMBL" id="GAH85243.1"/>
    </source>
</evidence>
<name>X1KTC0_9ZZZZ</name>
<comment type="caution">
    <text evidence="1">The sequence shown here is derived from an EMBL/GenBank/DDBJ whole genome shotgun (WGS) entry which is preliminary data.</text>
</comment>
<protein>
    <submittedName>
        <fullName evidence="1">Uncharacterized protein</fullName>
    </submittedName>
</protein>